<evidence type="ECO:0000313" key="2">
    <source>
        <dbReference type="Proteomes" id="UP000463961"/>
    </source>
</evidence>
<name>A0A679HSZ7_9RHOO</name>
<gene>
    <name evidence="1" type="ORF">ICHIAU1_14870</name>
</gene>
<dbReference type="Gene3D" id="3.40.50.880">
    <property type="match status" value="1"/>
</dbReference>
<dbReference type="GO" id="GO:0005829">
    <property type="term" value="C:cytosol"/>
    <property type="evidence" value="ECO:0007669"/>
    <property type="project" value="TreeGrafter"/>
</dbReference>
<dbReference type="SUPFAM" id="SSF52317">
    <property type="entry name" value="Class I glutamine amidotransferase-like"/>
    <property type="match status" value="1"/>
</dbReference>
<reference evidence="2" key="1">
    <citation type="submission" date="2020-01" db="EMBL/GenBank/DDBJ databases">
        <title>Phosphoaccumulans saitamaens gen. nov., sp. nov., a polyphosphate accumulating bacterium isolated from surface river water.</title>
        <authorList>
            <person name="Watanabe K."/>
            <person name="Suda W."/>
        </authorList>
    </citation>
    <scope>NUCLEOTIDE SEQUENCE [LARGE SCALE GENOMIC DNA]</scope>
    <source>
        <strain evidence="2">ICHIAU1</strain>
    </source>
</reference>
<organism evidence="1 2">
    <name type="scientific">Fluviibacter phosphoraccumulans</name>
    <dbReference type="NCBI Taxonomy" id="1751046"/>
    <lineage>
        <taxon>Bacteria</taxon>
        <taxon>Pseudomonadati</taxon>
        <taxon>Pseudomonadota</taxon>
        <taxon>Betaproteobacteria</taxon>
        <taxon>Rhodocyclales</taxon>
        <taxon>Fluviibacteraceae</taxon>
        <taxon>Fluviibacter</taxon>
    </lineage>
</organism>
<dbReference type="PANTHER" id="PTHR42695:SF5">
    <property type="entry name" value="GLUTAMINE AMIDOTRANSFERASE YLR126C-RELATED"/>
    <property type="match status" value="1"/>
</dbReference>
<keyword evidence="2" id="KW-1185">Reference proteome</keyword>
<evidence type="ECO:0000313" key="1">
    <source>
        <dbReference type="EMBL" id="BBU69204.1"/>
    </source>
</evidence>
<protein>
    <submittedName>
        <fullName evidence="1">GMP synthase</fullName>
    </submittedName>
</protein>
<dbReference type="RefSeq" id="WP_162050080.1">
    <property type="nucleotide sequence ID" value="NZ_AP019011.1"/>
</dbReference>
<sequence length="237" mass="26192">MKPVAIFRFSPDEGPGYFTAFLDAQGIPWRLIAIDQGEAVPPGAGEFSGICMMGGPMSVNDPLPWIQKLCVVIRDAFVKDIPLIGHCLGGQLISKALGGRVRQNAVKEIGWSQVFPIPSAEAARWFGADTGTAFTVFQWHGETFSIPMQAQLIASNRYCQHQIVSFGPHLAMQCHIEMTPPMIASWCAHWAQDAAGLPEQPNIQTPDVILNQIDQALPKLRQLADQLYYQWVTNLKH</sequence>
<dbReference type="InterPro" id="IPR017926">
    <property type="entry name" value="GATASE"/>
</dbReference>
<dbReference type="InterPro" id="IPR044992">
    <property type="entry name" value="ChyE-like"/>
</dbReference>
<dbReference type="EMBL" id="AP022345">
    <property type="protein sequence ID" value="BBU69204.1"/>
    <property type="molecule type" value="Genomic_DNA"/>
</dbReference>
<dbReference type="PANTHER" id="PTHR42695">
    <property type="entry name" value="GLUTAMINE AMIDOTRANSFERASE YLR126C-RELATED"/>
    <property type="match status" value="1"/>
</dbReference>
<proteinExistence type="predicted"/>
<dbReference type="InterPro" id="IPR029062">
    <property type="entry name" value="Class_I_gatase-like"/>
</dbReference>
<dbReference type="OrthoDB" id="9813383at2"/>
<dbReference type="CDD" id="cd01741">
    <property type="entry name" value="GATase1_1"/>
    <property type="match status" value="1"/>
</dbReference>
<dbReference type="Proteomes" id="UP000463961">
    <property type="component" value="Chromosome"/>
</dbReference>
<dbReference type="AlphaFoldDB" id="A0A679HSZ7"/>
<dbReference type="PROSITE" id="PS51273">
    <property type="entry name" value="GATASE_TYPE_1"/>
    <property type="match status" value="1"/>
</dbReference>
<accession>A0A679HSZ7</accession>
<dbReference type="Pfam" id="PF00117">
    <property type="entry name" value="GATase"/>
    <property type="match status" value="1"/>
</dbReference>